<dbReference type="InterPro" id="IPR019108">
    <property type="entry name" value="Caa3_assmbl_CtaG-rel"/>
</dbReference>
<dbReference type="RefSeq" id="WP_096056565.1">
    <property type="nucleotide sequence ID" value="NZ_CP023344.1"/>
</dbReference>
<feature type="transmembrane region" description="Helical" evidence="6">
    <location>
        <begin position="43"/>
        <end position="62"/>
    </location>
</feature>
<feature type="transmembrane region" description="Helical" evidence="6">
    <location>
        <begin position="185"/>
        <end position="208"/>
    </location>
</feature>
<reference evidence="7 8" key="1">
    <citation type="submission" date="2017-09" db="EMBL/GenBank/DDBJ databases">
        <title>Complete genome sequence of Verrucomicrobial strain HZ-65, isolated from freshwater.</title>
        <authorList>
            <person name="Choi A."/>
        </authorList>
    </citation>
    <scope>NUCLEOTIDE SEQUENCE [LARGE SCALE GENOMIC DNA]</scope>
    <source>
        <strain evidence="7 8">HZ-65</strain>
    </source>
</reference>
<evidence type="ECO:0000256" key="1">
    <source>
        <dbReference type="ARBA" id="ARBA00004651"/>
    </source>
</evidence>
<evidence type="ECO:0000313" key="8">
    <source>
        <dbReference type="Proteomes" id="UP000217265"/>
    </source>
</evidence>
<sequence>MIDWRHWHNEPYLVGGLIVLGWLYAIFTGPLRARIAPGAAYPLAHAVRFYAALVIFYLAVGSPLDQIGERFLLTAHMIQHQLLIYGSAILFLLGLPHWLVAPITARPSLRPFLRILTHPVICGVIYTLTISIWHAPGLYDWALQDKFIHVLEHVMFFATALLYWWPVLSPSREFPPLGHGPQMIYLLAVTIGMTPLFAFLAFADNILYPTYEYAPRLFNNFSPAQDQLLGASVMKLGGLFVTFVALVIAFYRWYQQTEGKPASRTA</sequence>
<name>A0A290Q8U3_9BACT</name>
<proteinExistence type="predicted"/>
<evidence type="ECO:0008006" key="9">
    <source>
        <dbReference type="Google" id="ProtNLM"/>
    </source>
</evidence>
<evidence type="ECO:0000256" key="4">
    <source>
        <dbReference type="ARBA" id="ARBA00022989"/>
    </source>
</evidence>
<evidence type="ECO:0000256" key="2">
    <source>
        <dbReference type="ARBA" id="ARBA00022475"/>
    </source>
</evidence>
<dbReference type="AlphaFoldDB" id="A0A290Q8U3"/>
<dbReference type="GO" id="GO:0005886">
    <property type="term" value="C:plasma membrane"/>
    <property type="evidence" value="ECO:0007669"/>
    <property type="project" value="UniProtKB-SubCell"/>
</dbReference>
<keyword evidence="2" id="KW-1003">Cell membrane</keyword>
<keyword evidence="4 6" id="KW-1133">Transmembrane helix</keyword>
<dbReference type="EMBL" id="CP023344">
    <property type="protein sequence ID" value="ATC64934.1"/>
    <property type="molecule type" value="Genomic_DNA"/>
</dbReference>
<dbReference type="KEGG" id="vbh:CMV30_13705"/>
<gene>
    <name evidence="7" type="ORF">CMV30_13705</name>
</gene>
<dbReference type="Pfam" id="PF09678">
    <property type="entry name" value="Caa3_CtaG"/>
    <property type="match status" value="1"/>
</dbReference>
<evidence type="ECO:0000313" key="7">
    <source>
        <dbReference type="EMBL" id="ATC64934.1"/>
    </source>
</evidence>
<keyword evidence="3 6" id="KW-0812">Transmembrane</keyword>
<evidence type="ECO:0000256" key="3">
    <source>
        <dbReference type="ARBA" id="ARBA00022692"/>
    </source>
</evidence>
<evidence type="ECO:0000256" key="6">
    <source>
        <dbReference type="SAM" id="Phobius"/>
    </source>
</evidence>
<dbReference type="Proteomes" id="UP000217265">
    <property type="component" value="Chromosome"/>
</dbReference>
<feature type="transmembrane region" description="Helical" evidence="6">
    <location>
        <begin position="82"/>
        <end position="100"/>
    </location>
</feature>
<organism evidence="7 8">
    <name type="scientific">Nibricoccus aquaticus</name>
    <dbReference type="NCBI Taxonomy" id="2576891"/>
    <lineage>
        <taxon>Bacteria</taxon>
        <taxon>Pseudomonadati</taxon>
        <taxon>Verrucomicrobiota</taxon>
        <taxon>Opitutia</taxon>
        <taxon>Opitutales</taxon>
        <taxon>Opitutaceae</taxon>
        <taxon>Nibricoccus</taxon>
    </lineage>
</organism>
<feature type="transmembrane region" description="Helical" evidence="6">
    <location>
        <begin position="147"/>
        <end position="165"/>
    </location>
</feature>
<feature type="transmembrane region" description="Helical" evidence="6">
    <location>
        <begin position="12"/>
        <end position="31"/>
    </location>
</feature>
<accession>A0A290Q8U3</accession>
<keyword evidence="5 6" id="KW-0472">Membrane</keyword>
<evidence type="ECO:0000256" key="5">
    <source>
        <dbReference type="ARBA" id="ARBA00023136"/>
    </source>
</evidence>
<comment type="subcellular location">
    <subcellularLocation>
        <location evidence="1">Cell membrane</location>
        <topology evidence="1">Multi-pass membrane protein</topology>
    </subcellularLocation>
</comment>
<keyword evidence="8" id="KW-1185">Reference proteome</keyword>
<feature type="transmembrane region" description="Helical" evidence="6">
    <location>
        <begin position="228"/>
        <end position="254"/>
    </location>
</feature>
<protein>
    <recommendedName>
        <fullName evidence="9">Cytochrome c oxidase assembly protein</fullName>
    </recommendedName>
</protein>
<dbReference type="OrthoDB" id="128422at2"/>
<feature type="transmembrane region" description="Helical" evidence="6">
    <location>
        <begin position="112"/>
        <end position="135"/>
    </location>
</feature>